<evidence type="ECO:0000313" key="3">
    <source>
        <dbReference type="Proteomes" id="UP000053424"/>
    </source>
</evidence>
<evidence type="ECO:0000313" key="2">
    <source>
        <dbReference type="EMBL" id="KIM40330.1"/>
    </source>
</evidence>
<dbReference type="Proteomes" id="UP000053424">
    <property type="component" value="Unassembled WGS sequence"/>
</dbReference>
<dbReference type="HOGENOM" id="CLU_018544_12_0_1"/>
<keyword evidence="3" id="KW-1185">Reference proteome</keyword>
<reference evidence="2 3" key="1">
    <citation type="submission" date="2014-04" db="EMBL/GenBank/DDBJ databases">
        <authorList>
            <consortium name="DOE Joint Genome Institute"/>
            <person name="Kuo A."/>
            <person name="Gay G."/>
            <person name="Dore J."/>
            <person name="Kohler A."/>
            <person name="Nagy L.G."/>
            <person name="Floudas D."/>
            <person name="Copeland A."/>
            <person name="Barry K.W."/>
            <person name="Cichocki N."/>
            <person name="Veneault-Fourrey C."/>
            <person name="LaButti K."/>
            <person name="Lindquist E.A."/>
            <person name="Lipzen A."/>
            <person name="Lundell T."/>
            <person name="Morin E."/>
            <person name="Murat C."/>
            <person name="Sun H."/>
            <person name="Tunlid A."/>
            <person name="Henrissat B."/>
            <person name="Grigoriev I.V."/>
            <person name="Hibbett D.S."/>
            <person name="Martin F."/>
            <person name="Nordberg H.P."/>
            <person name="Cantor M.N."/>
            <person name="Hua S.X."/>
        </authorList>
    </citation>
    <scope>NUCLEOTIDE SEQUENCE [LARGE SCALE GENOMIC DNA]</scope>
    <source>
        <strain evidence="3">h7</strain>
    </source>
</reference>
<gene>
    <name evidence="2" type="ORF">M413DRAFT_73850</name>
</gene>
<dbReference type="EMBL" id="KN831783">
    <property type="protein sequence ID" value="KIM40330.1"/>
    <property type="molecule type" value="Genomic_DNA"/>
</dbReference>
<dbReference type="STRING" id="686832.A0A0C3BUH6"/>
<keyword evidence="1" id="KW-0175">Coiled coil</keyword>
<evidence type="ECO:0000256" key="1">
    <source>
        <dbReference type="SAM" id="Coils"/>
    </source>
</evidence>
<protein>
    <submittedName>
        <fullName evidence="2">Uncharacterized protein</fullName>
    </submittedName>
</protein>
<feature type="coiled-coil region" evidence="1">
    <location>
        <begin position="44"/>
        <end position="71"/>
    </location>
</feature>
<dbReference type="AlphaFoldDB" id="A0A0C3BUH6"/>
<name>A0A0C3BUH6_HEBCY</name>
<dbReference type="OrthoDB" id="3038759at2759"/>
<reference evidence="3" key="2">
    <citation type="submission" date="2015-01" db="EMBL/GenBank/DDBJ databases">
        <title>Evolutionary Origins and Diversification of the Mycorrhizal Mutualists.</title>
        <authorList>
            <consortium name="DOE Joint Genome Institute"/>
            <consortium name="Mycorrhizal Genomics Consortium"/>
            <person name="Kohler A."/>
            <person name="Kuo A."/>
            <person name="Nagy L.G."/>
            <person name="Floudas D."/>
            <person name="Copeland A."/>
            <person name="Barry K.W."/>
            <person name="Cichocki N."/>
            <person name="Veneault-Fourrey C."/>
            <person name="LaButti K."/>
            <person name="Lindquist E.A."/>
            <person name="Lipzen A."/>
            <person name="Lundell T."/>
            <person name="Morin E."/>
            <person name="Murat C."/>
            <person name="Riley R."/>
            <person name="Ohm R."/>
            <person name="Sun H."/>
            <person name="Tunlid A."/>
            <person name="Henrissat B."/>
            <person name="Grigoriev I.V."/>
            <person name="Hibbett D.S."/>
            <person name="Martin F."/>
        </authorList>
    </citation>
    <scope>NUCLEOTIDE SEQUENCE [LARGE SCALE GENOMIC DNA]</scope>
    <source>
        <strain evidence="3">h7</strain>
    </source>
</reference>
<organism evidence="2 3">
    <name type="scientific">Hebeloma cylindrosporum</name>
    <dbReference type="NCBI Taxonomy" id="76867"/>
    <lineage>
        <taxon>Eukaryota</taxon>
        <taxon>Fungi</taxon>
        <taxon>Dikarya</taxon>
        <taxon>Basidiomycota</taxon>
        <taxon>Agaricomycotina</taxon>
        <taxon>Agaricomycetes</taxon>
        <taxon>Agaricomycetidae</taxon>
        <taxon>Agaricales</taxon>
        <taxon>Agaricineae</taxon>
        <taxon>Hymenogastraceae</taxon>
        <taxon>Hebeloma</taxon>
    </lineage>
</organism>
<proteinExistence type="predicted"/>
<accession>A0A0C3BUH6</accession>
<sequence>MIRSFDLKVTAAQRALDAVYNSKASKHHTGSILGSLPSRLSKSQENLDLKLSETQESLDHLIRERHRLQIDLLSQRSALGRRSALNSPTGNLPLDLWAQIFLLCLPDQDFIIPDPLQAPLLLCQVCSSWRTVATNTSFLWSNLSIRQSWRRHIWKSSLESWLTRSGNTFLQLDISITANNVDDHIFKLIVSSAERWYHLRISVTDQLLRSLLNRRMPNLHTLEFSSTYPIASLVIPNAHIPSLKSVSLLTKPLFIQPISLPWTQLTSLSSVCWLNVEQHLDIIRKCPNLEVYHMAVIHIDGDPHSGHYTPLVAERLKVLEIVACLRRVMGEVLSRLKLPSLIELAFEVPNESPEWVITSWPEAHVVSLIERSSCELTKLCLQGVDMSDEEMLNTEKLIPTLKSIEIL</sequence>